<reference evidence="3 4" key="1">
    <citation type="journal article" date="2015" name="Nat. Commun.">
        <title>Lucilia cuprina genome unlocks parasitic fly biology to underpin future interventions.</title>
        <authorList>
            <person name="Anstead C.A."/>
            <person name="Korhonen P.K."/>
            <person name="Young N.D."/>
            <person name="Hall R.S."/>
            <person name="Jex A.R."/>
            <person name="Murali S.C."/>
            <person name="Hughes D.S."/>
            <person name="Lee S.F."/>
            <person name="Perry T."/>
            <person name="Stroehlein A.J."/>
            <person name="Ansell B.R."/>
            <person name="Breugelmans B."/>
            <person name="Hofmann A."/>
            <person name="Qu J."/>
            <person name="Dugan S."/>
            <person name="Lee S.L."/>
            <person name="Chao H."/>
            <person name="Dinh H."/>
            <person name="Han Y."/>
            <person name="Doddapaneni H.V."/>
            <person name="Worley K.C."/>
            <person name="Muzny D.M."/>
            <person name="Ioannidis P."/>
            <person name="Waterhouse R.M."/>
            <person name="Zdobnov E.M."/>
            <person name="James P.J."/>
            <person name="Bagnall N.H."/>
            <person name="Kotze A.C."/>
            <person name="Gibbs R.A."/>
            <person name="Richards S."/>
            <person name="Batterham P."/>
            <person name="Gasser R.B."/>
        </authorList>
    </citation>
    <scope>NUCLEOTIDE SEQUENCE [LARGE SCALE GENOMIC DNA]</scope>
    <source>
        <strain evidence="3 4">LS</strain>
        <tissue evidence="3">Full body</tissue>
    </source>
</reference>
<dbReference type="Gene3D" id="1.10.10.10">
    <property type="entry name" value="Winged helix-like DNA-binding domain superfamily/Winged helix DNA-binding domain"/>
    <property type="match status" value="1"/>
</dbReference>
<comment type="caution">
    <text evidence="3">The sequence shown here is derived from an EMBL/GenBank/DDBJ whole genome shotgun (WGS) entry which is preliminary data.</text>
</comment>
<dbReference type="GO" id="GO:0000786">
    <property type="term" value="C:nucleosome"/>
    <property type="evidence" value="ECO:0007669"/>
    <property type="project" value="InterPro"/>
</dbReference>
<feature type="compositionally biased region" description="Basic residues" evidence="1">
    <location>
        <begin position="256"/>
        <end position="266"/>
    </location>
</feature>
<accession>A0A0L0CRT3</accession>
<dbReference type="Pfam" id="PF00538">
    <property type="entry name" value="Linker_histone"/>
    <property type="match status" value="1"/>
</dbReference>
<evidence type="ECO:0000313" key="3">
    <source>
        <dbReference type="EMBL" id="KNC34922.1"/>
    </source>
</evidence>
<dbReference type="Proteomes" id="UP000037069">
    <property type="component" value="Unassembled WGS sequence"/>
</dbReference>
<feature type="domain" description="H15" evidence="2">
    <location>
        <begin position="51"/>
        <end position="122"/>
    </location>
</feature>
<dbReference type="GO" id="GO:0003677">
    <property type="term" value="F:DNA binding"/>
    <property type="evidence" value="ECO:0007669"/>
    <property type="project" value="InterPro"/>
</dbReference>
<feature type="region of interest" description="Disordered" evidence="1">
    <location>
        <begin position="232"/>
        <end position="266"/>
    </location>
</feature>
<sequence length="266" mass="30172">MPRKVNKKFFISFTFNSRKKMPTSLTTSDLQLDEETAASNIGVVIKRKLKKTTQMVDEALIELHTAKGVTIKQIYSFILNNYNLESLSHARVGLIKKHIIALRESNDIINKTGRGFIGHLKLVDKKEFIKKLKTNMQLAKDRYNANKRLAKQNSESNTTNKTKRLKNTSAKRNYKKTSLNTELIAPPVIPRQVTPPLPVVNNVSMFDTPMLPTQVHASTPFIRVGYIPPAPAVTQTENRKRPAADELGTPRTSLPGKKRRLLKRFE</sequence>
<dbReference type="InterPro" id="IPR036388">
    <property type="entry name" value="WH-like_DNA-bd_sf"/>
</dbReference>
<evidence type="ECO:0000313" key="4">
    <source>
        <dbReference type="Proteomes" id="UP000037069"/>
    </source>
</evidence>
<dbReference type="OrthoDB" id="8251629at2759"/>
<dbReference type="InterPro" id="IPR005818">
    <property type="entry name" value="Histone_H1/H5_H15"/>
</dbReference>
<dbReference type="EMBL" id="JRES01000007">
    <property type="protein sequence ID" value="KNC34922.1"/>
    <property type="molecule type" value="Genomic_DNA"/>
</dbReference>
<protein>
    <recommendedName>
        <fullName evidence="2">H15 domain-containing protein</fullName>
    </recommendedName>
</protein>
<dbReference type="GO" id="GO:0006334">
    <property type="term" value="P:nucleosome assembly"/>
    <property type="evidence" value="ECO:0007669"/>
    <property type="project" value="InterPro"/>
</dbReference>
<keyword evidence="4" id="KW-1185">Reference proteome</keyword>
<dbReference type="SUPFAM" id="SSF46785">
    <property type="entry name" value="Winged helix' DNA-binding domain"/>
    <property type="match status" value="1"/>
</dbReference>
<feature type="region of interest" description="Disordered" evidence="1">
    <location>
        <begin position="151"/>
        <end position="171"/>
    </location>
</feature>
<proteinExistence type="predicted"/>
<dbReference type="AlphaFoldDB" id="A0A0L0CRT3"/>
<gene>
    <name evidence="3" type="ORF">FF38_11053</name>
</gene>
<organism evidence="3 4">
    <name type="scientific">Lucilia cuprina</name>
    <name type="common">Green bottle fly</name>
    <name type="synonym">Australian sheep blowfly</name>
    <dbReference type="NCBI Taxonomy" id="7375"/>
    <lineage>
        <taxon>Eukaryota</taxon>
        <taxon>Metazoa</taxon>
        <taxon>Ecdysozoa</taxon>
        <taxon>Arthropoda</taxon>
        <taxon>Hexapoda</taxon>
        <taxon>Insecta</taxon>
        <taxon>Pterygota</taxon>
        <taxon>Neoptera</taxon>
        <taxon>Endopterygota</taxon>
        <taxon>Diptera</taxon>
        <taxon>Brachycera</taxon>
        <taxon>Muscomorpha</taxon>
        <taxon>Oestroidea</taxon>
        <taxon>Calliphoridae</taxon>
        <taxon>Luciliinae</taxon>
        <taxon>Lucilia</taxon>
    </lineage>
</organism>
<evidence type="ECO:0000259" key="2">
    <source>
        <dbReference type="Pfam" id="PF00538"/>
    </source>
</evidence>
<evidence type="ECO:0000256" key="1">
    <source>
        <dbReference type="SAM" id="MobiDB-lite"/>
    </source>
</evidence>
<name>A0A0L0CRT3_LUCCU</name>
<dbReference type="InterPro" id="IPR036390">
    <property type="entry name" value="WH_DNA-bd_sf"/>
</dbReference>